<dbReference type="SUPFAM" id="SSF50405">
    <property type="entry name" value="Actin-crosslinking proteins"/>
    <property type="match status" value="1"/>
</dbReference>
<dbReference type="InterPro" id="IPR042266">
    <property type="entry name" value="PPPDE_sf"/>
</dbReference>
<proteinExistence type="predicted"/>
<accession>A0A813HKL7</accession>
<dbReference type="OrthoDB" id="10608177at2759"/>
<comment type="caution">
    <text evidence="1">The sequence shown here is derived from an EMBL/GenBank/DDBJ whole genome shotgun (WGS) entry which is preliminary data.</text>
</comment>
<evidence type="ECO:0000313" key="1">
    <source>
        <dbReference type="EMBL" id="CAE8638278.1"/>
    </source>
</evidence>
<feature type="non-terminal residue" evidence="1">
    <location>
        <position position="1"/>
    </location>
</feature>
<dbReference type="Gene3D" id="3.90.1720.30">
    <property type="entry name" value="PPPDE domains"/>
    <property type="match status" value="1"/>
</dbReference>
<name>A0A813HKL7_POLGL</name>
<dbReference type="AlphaFoldDB" id="A0A813HKL7"/>
<evidence type="ECO:0008006" key="3">
    <source>
        <dbReference type="Google" id="ProtNLM"/>
    </source>
</evidence>
<dbReference type="EMBL" id="CAJNNV010031905">
    <property type="protein sequence ID" value="CAE8638278.1"/>
    <property type="molecule type" value="Genomic_DNA"/>
</dbReference>
<evidence type="ECO:0000313" key="2">
    <source>
        <dbReference type="Proteomes" id="UP000654075"/>
    </source>
</evidence>
<dbReference type="Proteomes" id="UP000654075">
    <property type="component" value="Unassembled WGS sequence"/>
</dbReference>
<protein>
    <recommendedName>
        <fullName evidence="3">PPPDE domain-containing protein</fullName>
    </recommendedName>
</protein>
<dbReference type="InterPro" id="IPR008999">
    <property type="entry name" value="Actin-crosslinking"/>
</dbReference>
<organism evidence="1 2">
    <name type="scientific">Polarella glacialis</name>
    <name type="common">Dinoflagellate</name>
    <dbReference type="NCBI Taxonomy" id="89957"/>
    <lineage>
        <taxon>Eukaryota</taxon>
        <taxon>Sar</taxon>
        <taxon>Alveolata</taxon>
        <taxon>Dinophyceae</taxon>
        <taxon>Suessiales</taxon>
        <taxon>Suessiaceae</taxon>
        <taxon>Polarella</taxon>
    </lineage>
</organism>
<dbReference type="CDD" id="cd00257">
    <property type="entry name" value="beta-trefoil_FSCN-like"/>
    <property type="match status" value="1"/>
</dbReference>
<gene>
    <name evidence="1" type="ORF">PGLA1383_LOCUS53479</name>
</gene>
<reference evidence="1" key="1">
    <citation type="submission" date="2021-02" db="EMBL/GenBank/DDBJ databases">
        <authorList>
            <person name="Dougan E. K."/>
            <person name="Rhodes N."/>
            <person name="Thang M."/>
            <person name="Chan C."/>
        </authorList>
    </citation>
    <scope>NUCLEOTIDE SEQUENCE</scope>
</reference>
<sequence>YNERSLTLGLLKLSEKPGELAWHWAIGVDDEFYEVGALGGKGSHMSVLGPEGVVASHDPRATGNSWNKEQMTGYIEMHRTTLRSDDEIEEFICGWVEKHPVYHVLGPNCQYFVADLFEFLTEGSPLQFRKDTDKIRGPFQVLVSPFSLAAEKSSHVHFRRSVHKWDLPNMCGRVVWQDRLSDPALKEATMSRISFCDRYGFYLSACFHHGGVIGKLLSRYPTVVKTAEDCDDWETFWLMKTPDTDFVYILTCHQTFISVSLEGVVHTSSKAQETERFRMEPQEDDTVLLQSFHGTYLKSGPQVGTSLVAVSSVDEDCKFTTY</sequence>
<dbReference type="Gene3D" id="2.80.10.50">
    <property type="match status" value="1"/>
</dbReference>
<keyword evidence="2" id="KW-1185">Reference proteome</keyword>